<dbReference type="Proteomes" id="UP001054252">
    <property type="component" value="Unassembled WGS sequence"/>
</dbReference>
<evidence type="ECO:0000313" key="2">
    <source>
        <dbReference type="Proteomes" id="UP001054252"/>
    </source>
</evidence>
<sequence>MLEHCFKGEHRSTFDGLQLMIGKMVFGKQTAFEVFRFSFCDSTSFSHFSIRYESSSSSLPTLP</sequence>
<keyword evidence="2" id="KW-1185">Reference proteome</keyword>
<protein>
    <submittedName>
        <fullName evidence="1">Uncharacterized protein</fullName>
    </submittedName>
</protein>
<name>A0AAV5I6M8_9ROSI</name>
<reference evidence="1 2" key="1">
    <citation type="journal article" date="2021" name="Commun. Biol.">
        <title>The genome of Shorea leprosula (Dipterocarpaceae) highlights the ecological relevance of drought in aseasonal tropical rainforests.</title>
        <authorList>
            <person name="Ng K.K.S."/>
            <person name="Kobayashi M.J."/>
            <person name="Fawcett J.A."/>
            <person name="Hatakeyama M."/>
            <person name="Paape T."/>
            <person name="Ng C.H."/>
            <person name="Ang C.C."/>
            <person name="Tnah L.H."/>
            <person name="Lee C.T."/>
            <person name="Nishiyama T."/>
            <person name="Sese J."/>
            <person name="O'Brien M.J."/>
            <person name="Copetti D."/>
            <person name="Mohd Noor M.I."/>
            <person name="Ong R.C."/>
            <person name="Putra M."/>
            <person name="Sireger I.Z."/>
            <person name="Indrioko S."/>
            <person name="Kosugi Y."/>
            <person name="Izuno A."/>
            <person name="Isagi Y."/>
            <person name="Lee S.L."/>
            <person name="Shimizu K.K."/>
        </authorList>
    </citation>
    <scope>NUCLEOTIDE SEQUENCE [LARGE SCALE GENOMIC DNA]</scope>
    <source>
        <strain evidence="1">214</strain>
    </source>
</reference>
<proteinExistence type="predicted"/>
<evidence type="ECO:0000313" key="1">
    <source>
        <dbReference type="EMBL" id="GKU93542.1"/>
    </source>
</evidence>
<gene>
    <name evidence="1" type="ORF">SLEP1_g7131</name>
</gene>
<comment type="caution">
    <text evidence="1">The sequence shown here is derived from an EMBL/GenBank/DDBJ whole genome shotgun (WGS) entry which is preliminary data.</text>
</comment>
<dbReference type="EMBL" id="BPVZ01000007">
    <property type="protein sequence ID" value="GKU93542.1"/>
    <property type="molecule type" value="Genomic_DNA"/>
</dbReference>
<dbReference type="AlphaFoldDB" id="A0AAV5I6M8"/>
<accession>A0AAV5I6M8</accession>
<organism evidence="1 2">
    <name type="scientific">Rubroshorea leprosula</name>
    <dbReference type="NCBI Taxonomy" id="152421"/>
    <lineage>
        <taxon>Eukaryota</taxon>
        <taxon>Viridiplantae</taxon>
        <taxon>Streptophyta</taxon>
        <taxon>Embryophyta</taxon>
        <taxon>Tracheophyta</taxon>
        <taxon>Spermatophyta</taxon>
        <taxon>Magnoliopsida</taxon>
        <taxon>eudicotyledons</taxon>
        <taxon>Gunneridae</taxon>
        <taxon>Pentapetalae</taxon>
        <taxon>rosids</taxon>
        <taxon>malvids</taxon>
        <taxon>Malvales</taxon>
        <taxon>Dipterocarpaceae</taxon>
        <taxon>Rubroshorea</taxon>
    </lineage>
</organism>